<feature type="region of interest" description="Disordered" evidence="1">
    <location>
        <begin position="1"/>
        <end position="68"/>
    </location>
</feature>
<dbReference type="RefSeq" id="WP_188534569.1">
    <property type="nucleotide sequence ID" value="NZ_BMEQ01000003.1"/>
</dbReference>
<sequence>MSGKDDTAKHTAQDAVKDTAKDAVKDTAQEPERDLAEGQREDGLVIEPGEALDRDLREHELPDRAEQG</sequence>
<keyword evidence="3" id="KW-1185">Reference proteome</keyword>
<dbReference type="EMBL" id="BMEQ01000003">
    <property type="protein sequence ID" value="GGG48223.1"/>
    <property type="molecule type" value="Genomic_DNA"/>
</dbReference>
<protein>
    <submittedName>
        <fullName evidence="2">Uncharacterized protein</fullName>
    </submittedName>
</protein>
<proteinExistence type="predicted"/>
<accession>A0A917GJ76</accession>
<reference evidence="2" key="1">
    <citation type="journal article" date="2014" name="Int. J. Syst. Evol. Microbiol.">
        <title>Complete genome sequence of Corynebacterium casei LMG S-19264T (=DSM 44701T), isolated from a smear-ripened cheese.</title>
        <authorList>
            <consortium name="US DOE Joint Genome Institute (JGI-PGF)"/>
            <person name="Walter F."/>
            <person name="Albersmeier A."/>
            <person name="Kalinowski J."/>
            <person name="Ruckert C."/>
        </authorList>
    </citation>
    <scope>NUCLEOTIDE SEQUENCE</scope>
    <source>
        <strain evidence="2">CGMCC 1.12187</strain>
    </source>
</reference>
<dbReference type="AlphaFoldDB" id="A0A917GJ76"/>
<evidence type="ECO:0000313" key="2">
    <source>
        <dbReference type="EMBL" id="GGG48223.1"/>
    </source>
</evidence>
<organism evidence="2 3">
    <name type="scientific">Kocuria dechangensis</name>
    <dbReference type="NCBI Taxonomy" id="1176249"/>
    <lineage>
        <taxon>Bacteria</taxon>
        <taxon>Bacillati</taxon>
        <taxon>Actinomycetota</taxon>
        <taxon>Actinomycetes</taxon>
        <taxon>Micrococcales</taxon>
        <taxon>Micrococcaceae</taxon>
        <taxon>Kocuria</taxon>
    </lineage>
</organism>
<reference evidence="2" key="2">
    <citation type="submission" date="2020-09" db="EMBL/GenBank/DDBJ databases">
        <authorList>
            <person name="Sun Q."/>
            <person name="Zhou Y."/>
        </authorList>
    </citation>
    <scope>NUCLEOTIDE SEQUENCE</scope>
    <source>
        <strain evidence="2">CGMCC 1.12187</strain>
    </source>
</reference>
<evidence type="ECO:0000313" key="3">
    <source>
        <dbReference type="Proteomes" id="UP000638848"/>
    </source>
</evidence>
<dbReference type="Proteomes" id="UP000638848">
    <property type="component" value="Unassembled WGS sequence"/>
</dbReference>
<evidence type="ECO:0000256" key="1">
    <source>
        <dbReference type="SAM" id="MobiDB-lite"/>
    </source>
</evidence>
<comment type="caution">
    <text evidence="2">The sequence shown here is derived from an EMBL/GenBank/DDBJ whole genome shotgun (WGS) entry which is preliminary data.</text>
</comment>
<feature type="compositionally biased region" description="Basic and acidic residues" evidence="1">
    <location>
        <begin position="51"/>
        <end position="68"/>
    </location>
</feature>
<name>A0A917GJ76_9MICC</name>
<feature type="compositionally biased region" description="Basic and acidic residues" evidence="1">
    <location>
        <begin position="1"/>
        <end position="43"/>
    </location>
</feature>
<gene>
    <name evidence="2" type="ORF">GCM10011374_08220</name>
</gene>